<evidence type="ECO:0000313" key="2">
    <source>
        <dbReference type="Proteomes" id="UP001201463"/>
    </source>
</evidence>
<dbReference type="EMBL" id="JAJTWT010000012">
    <property type="protein sequence ID" value="MCE4540001.1"/>
    <property type="molecule type" value="Genomic_DNA"/>
</dbReference>
<keyword evidence="2" id="KW-1185">Reference proteome</keyword>
<sequence length="91" mass="10350">MPDYFNTYVDEDQLLVYQGADFDEVCLTDASGELGAQVWCWTRREADRAKASWLRLIVKVDDRDAASAVERVRGALKPQPVADPNRPLWAH</sequence>
<reference evidence="1 2" key="1">
    <citation type="submission" date="2021-12" db="EMBL/GenBank/DDBJ databases">
        <title>Genome seq of p7.</title>
        <authorList>
            <person name="Seo T."/>
        </authorList>
    </citation>
    <scope>NUCLEOTIDE SEQUENCE [LARGE SCALE GENOMIC DNA]</scope>
    <source>
        <strain evidence="1 2">P7</strain>
    </source>
</reference>
<name>A0ABS8XME3_9BURK</name>
<dbReference type="Proteomes" id="UP001201463">
    <property type="component" value="Unassembled WGS sequence"/>
</dbReference>
<organism evidence="1 2">
    <name type="scientific">Pelomonas caseinilytica</name>
    <dbReference type="NCBI Taxonomy" id="2906763"/>
    <lineage>
        <taxon>Bacteria</taxon>
        <taxon>Pseudomonadati</taxon>
        <taxon>Pseudomonadota</taxon>
        <taxon>Betaproteobacteria</taxon>
        <taxon>Burkholderiales</taxon>
        <taxon>Sphaerotilaceae</taxon>
        <taxon>Roseateles</taxon>
    </lineage>
</organism>
<accession>A0ABS8XME3</accession>
<comment type="caution">
    <text evidence="1">The sequence shown here is derived from an EMBL/GenBank/DDBJ whole genome shotgun (WGS) entry which is preliminary data.</text>
</comment>
<evidence type="ECO:0000313" key="1">
    <source>
        <dbReference type="EMBL" id="MCE4540001.1"/>
    </source>
</evidence>
<dbReference type="RefSeq" id="WP_233394517.1">
    <property type="nucleotide sequence ID" value="NZ_JAJTWT010000012.1"/>
</dbReference>
<gene>
    <name evidence="1" type="ORF">LXT12_22370</name>
</gene>
<protein>
    <submittedName>
        <fullName evidence="1">Uncharacterized protein</fullName>
    </submittedName>
</protein>
<proteinExistence type="predicted"/>